<keyword evidence="2" id="KW-0238">DNA-binding</keyword>
<dbReference type="CTD" id="4066"/>
<keyword evidence="8" id="KW-1185">Reference proteome</keyword>
<feature type="region of interest" description="Disordered" evidence="5">
    <location>
        <begin position="288"/>
        <end position="355"/>
    </location>
</feature>
<dbReference type="Proteomes" id="UP000261540">
    <property type="component" value="Unplaced"/>
</dbReference>
<dbReference type="AlphaFoldDB" id="A0A3B3SE78"/>
<dbReference type="Gene3D" id="4.10.280.10">
    <property type="entry name" value="Helix-loop-helix DNA-binding domain"/>
    <property type="match status" value="1"/>
</dbReference>
<evidence type="ECO:0000256" key="1">
    <source>
        <dbReference type="ARBA" id="ARBA00023015"/>
    </source>
</evidence>
<organism evidence="7 8">
    <name type="scientific">Paramormyrops kingsleyae</name>
    <dbReference type="NCBI Taxonomy" id="1676925"/>
    <lineage>
        <taxon>Eukaryota</taxon>
        <taxon>Metazoa</taxon>
        <taxon>Chordata</taxon>
        <taxon>Craniata</taxon>
        <taxon>Vertebrata</taxon>
        <taxon>Euteleostomi</taxon>
        <taxon>Actinopterygii</taxon>
        <taxon>Neopterygii</taxon>
        <taxon>Teleostei</taxon>
        <taxon>Osteoglossocephala</taxon>
        <taxon>Osteoglossomorpha</taxon>
        <taxon>Osteoglossiformes</taxon>
        <taxon>Mormyridae</taxon>
        <taxon>Paramormyrops</taxon>
    </lineage>
</organism>
<dbReference type="FunFam" id="4.10.280.10:FF:000015">
    <property type="entry name" value="T-cell acute lymphocytic leukemia 1"/>
    <property type="match status" value="1"/>
</dbReference>
<reference evidence="7" key="1">
    <citation type="submission" date="2025-08" db="UniProtKB">
        <authorList>
            <consortium name="Ensembl"/>
        </authorList>
    </citation>
    <scope>IDENTIFICATION</scope>
</reference>
<dbReference type="PROSITE" id="PS50888">
    <property type="entry name" value="BHLH"/>
    <property type="match status" value="1"/>
</dbReference>
<dbReference type="GO" id="GO:0000978">
    <property type="term" value="F:RNA polymerase II cis-regulatory region sequence-specific DNA binding"/>
    <property type="evidence" value="ECO:0007669"/>
    <property type="project" value="TreeGrafter"/>
</dbReference>
<sequence length="405" mass="43158">MMEKLEPPASPSARRGEQLSPPRSVSPPVNSPAAKEPQNRGDSAQSGVSEEPPAPCQRSPAELIAVETSDGGGLARSPHETTPPVSTATDSPLNHTTPPPTPCSSATLPPNIPVISLGHSKPPIPPLPLPSPQLTALHPIPPRSLGSNDIRLTQLTSLSAPAPTLPVPPPGPLLPPSYLPGHPFFSSAYLGPSGNYGLFASSRMKRRPSSHFELGLSEGPPQKLARRVFTNSRERWRQQNVNGAFSELRKLIPTHPPDKKLSKNEILRLAMKYINFLVQLLHDQASEWGSQTTEDGGPREEGEEGEAVEDERLGVANSWDPNPGSQCDSPSRGHSLTDRPVLGSALPDRDSESMSTLVISPASSCYGDTDSEESLNSKNSIVNPGACGLEQTAARIQTVLASDQR</sequence>
<reference evidence="7" key="2">
    <citation type="submission" date="2025-09" db="UniProtKB">
        <authorList>
            <consortium name="Ensembl"/>
        </authorList>
    </citation>
    <scope>IDENTIFICATION</scope>
</reference>
<dbReference type="RefSeq" id="XP_023647696.1">
    <property type="nucleotide sequence ID" value="XM_023791928.2"/>
</dbReference>
<feature type="domain" description="BHLH" evidence="6">
    <location>
        <begin position="225"/>
        <end position="277"/>
    </location>
</feature>
<evidence type="ECO:0000259" key="6">
    <source>
        <dbReference type="PROSITE" id="PS50888"/>
    </source>
</evidence>
<dbReference type="SMART" id="SM00353">
    <property type="entry name" value="HLH"/>
    <property type="match status" value="1"/>
</dbReference>
<protein>
    <recommendedName>
        <fullName evidence="4">Stem cell protein</fullName>
    </recommendedName>
</protein>
<dbReference type="PANTHER" id="PTHR13864">
    <property type="entry name" value="T-CELL ACUTE LYMPHOCYTIC LEUKEMIA/STEM CELL LEUKEMIA-RELATED"/>
    <property type="match status" value="1"/>
</dbReference>
<dbReference type="CDD" id="cd19705">
    <property type="entry name" value="bHLH_TS_LYL1"/>
    <property type="match status" value="1"/>
</dbReference>
<evidence type="ECO:0000256" key="4">
    <source>
        <dbReference type="ARBA" id="ARBA00075195"/>
    </source>
</evidence>
<feature type="compositionally biased region" description="Polar residues" evidence="5">
    <location>
        <begin position="83"/>
        <end position="95"/>
    </location>
</feature>
<evidence type="ECO:0000256" key="2">
    <source>
        <dbReference type="ARBA" id="ARBA00023125"/>
    </source>
</evidence>
<dbReference type="Ensembl" id="ENSPKIT00000009853.1">
    <property type="protein sequence ID" value="ENSPKIP00000029062.1"/>
    <property type="gene ID" value="ENSPKIG00000010456.1"/>
</dbReference>
<dbReference type="KEGG" id="pki:111833551"/>
<dbReference type="InterPro" id="IPR040238">
    <property type="entry name" value="TAL-like"/>
</dbReference>
<keyword evidence="1" id="KW-0805">Transcription regulation</keyword>
<evidence type="ECO:0000313" key="8">
    <source>
        <dbReference type="Proteomes" id="UP000261540"/>
    </source>
</evidence>
<proteinExistence type="predicted"/>
<dbReference type="InterPro" id="IPR011598">
    <property type="entry name" value="bHLH_dom"/>
</dbReference>
<keyword evidence="3" id="KW-0804">Transcription</keyword>
<dbReference type="GO" id="GO:0000981">
    <property type="term" value="F:DNA-binding transcription factor activity, RNA polymerase II-specific"/>
    <property type="evidence" value="ECO:0007669"/>
    <property type="project" value="InterPro"/>
</dbReference>
<accession>A0A3B3SE78</accession>
<dbReference type="OrthoDB" id="10069510at2759"/>
<dbReference type="InterPro" id="IPR036638">
    <property type="entry name" value="HLH_DNA-bd_sf"/>
</dbReference>
<name>A0A3B3SE78_9TELE</name>
<evidence type="ECO:0000256" key="5">
    <source>
        <dbReference type="SAM" id="MobiDB-lite"/>
    </source>
</evidence>
<dbReference type="GeneID" id="111833551"/>
<dbReference type="SUPFAM" id="SSF47459">
    <property type="entry name" value="HLH, helix-loop-helix DNA-binding domain"/>
    <property type="match status" value="1"/>
</dbReference>
<feature type="compositionally biased region" description="Low complexity" evidence="5">
    <location>
        <begin position="20"/>
        <end position="32"/>
    </location>
</feature>
<dbReference type="Pfam" id="PF00010">
    <property type="entry name" value="HLH"/>
    <property type="match status" value="1"/>
</dbReference>
<dbReference type="STRING" id="1676925.ENSPKIP00000029062"/>
<feature type="compositionally biased region" description="Polar residues" evidence="5">
    <location>
        <begin position="319"/>
        <end position="334"/>
    </location>
</feature>
<dbReference type="GeneTree" id="ENSGT00940000166140"/>
<feature type="region of interest" description="Disordered" evidence="5">
    <location>
        <begin position="1"/>
        <end position="108"/>
    </location>
</feature>
<evidence type="ECO:0000256" key="3">
    <source>
        <dbReference type="ARBA" id="ARBA00023163"/>
    </source>
</evidence>
<evidence type="ECO:0000313" key="7">
    <source>
        <dbReference type="Ensembl" id="ENSPKIP00000029062.1"/>
    </source>
</evidence>
<dbReference type="PANTHER" id="PTHR13864:SF25">
    <property type="entry name" value="PROTEIN LYL-1-LIKE ISOFORM X1-RELATED"/>
    <property type="match status" value="1"/>
</dbReference>
<dbReference type="GO" id="GO:0046983">
    <property type="term" value="F:protein dimerization activity"/>
    <property type="evidence" value="ECO:0007669"/>
    <property type="project" value="InterPro"/>
</dbReference>